<dbReference type="RefSeq" id="WP_142941780.1">
    <property type="nucleotide sequence ID" value="NZ_VIKR01000002.1"/>
</dbReference>
<sequence>MSDSKPNKIQCPNCNTSIDVNQVLAQQLSEELRSQYEAKAEKDRKQLNASLNAIEVEKQKLNEEKQRHQQAVEAEVKQQLKFQTDKIRREIISEVTEEQGERLKLLQQELNTKSEQLKAFNKAKAEIEKLKREKDELKDSVEAEAARKLNDQLAVERQKIIKAESERSQLNLSEKEKVIEQLKEQLDIAKRKAEQGSTQLQGEVQELAIEQWLVEHFPLDSIEEIKKGARGADCLQVVNTHSRHNCGTIYYESKRTQNFQPSWIEKFKNDIREKGADIGVLVTEAMPNDMQRMGMKDGIWICTFDEFKGLCLVLRESVIRMSRAIAVQDNKGDKMAMLYDFLTGNEFRMQVEAIVEGFTQMQEDLVKEKRAMSGIWKKREKQIEKVLLNTTHMYSSVQGIAGSAVKSLPMLELGDDEALD</sequence>
<evidence type="ECO:0000259" key="2">
    <source>
        <dbReference type="PROSITE" id="PS50058"/>
    </source>
</evidence>
<keyword evidence="4" id="KW-1185">Reference proteome</keyword>
<evidence type="ECO:0000313" key="4">
    <source>
        <dbReference type="Proteomes" id="UP000317839"/>
    </source>
</evidence>
<dbReference type="InterPro" id="IPR019219">
    <property type="entry name" value="DUF2130"/>
</dbReference>
<accession>A0A545TD68</accession>
<protein>
    <submittedName>
        <fullName evidence="3">DUF2130 domain-containing protein</fullName>
    </submittedName>
</protein>
<dbReference type="PROSITE" id="PS50058">
    <property type="entry name" value="G_PROTEIN_GAMMA"/>
    <property type="match status" value="1"/>
</dbReference>
<dbReference type="Pfam" id="PF09903">
    <property type="entry name" value="DUF2130"/>
    <property type="match status" value="1"/>
</dbReference>
<dbReference type="EMBL" id="VIKR01000002">
    <property type="protein sequence ID" value="TQV75163.1"/>
    <property type="molecule type" value="Genomic_DNA"/>
</dbReference>
<proteinExistence type="predicted"/>
<feature type="domain" description="G protein gamma" evidence="2">
    <location>
        <begin position="168"/>
        <end position="237"/>
    </location>
</feature>
<feature type="coiled-coil region" evidence="1">
    <location>
        <begin position="25"/>
        <end position="78"/>
    </location>
</feature>
<dbReference type="OrthoDB" id="9765972at2"/>
<comment type="caution">
    <text evidence="3">The sequence shown here is derived from an EMBL/GenBank/DDBJ whole genome shotgun (WGS) entry which is preliminary data.</text>
</comment>
<dbReference type="Proteomes" id="UP000317839">
    <property type="component" value="Unassembled WGS sequence"/>
</dbReference>
<name>A0A545TD68_9GAMM</name>
<keyword evidence="1" id="KW-0175">Coiled coil</keyword>
<evidence type="ECO:0000256" key="1">
    <source>
        <dbReference type="SAM" id="Coils"/>
    </source>
</evidence>
<evidence type="ECO:0000313" key="3">
    <source>
        <dbReference type="EMBL" id="TQV75163.1"/>
    </source>
</evidence>
<dbReference type="GO" id="GO:0007186">
    <property type="term" value="P:G protein-coupled receptor signaling pathway"/>
    <property type="evidence" value="ECO:0007669"/>
    <property type="project" value="InterPro"/>
</dbReference>
<dbReference type="InterPro" id="IPR015898">
    <property type="entry name" value="G-protein_gamma-like_dom"/>
</dbReference>
<reference evidence="3 4" key="1">
    <citation type="submission" date="2019-06" db="EMBL/GenBank/DDBJ databases">
        <title>Draft genome of Aliikangiella marina GYP-15.</title>
        <authorList>
            <person name="Wang G."/>
        </authorList>
    </citation>
    <scope>NUCLEOTIDE SEQUENCE [LARGE SCALE GENOMIC DNA]</scope>
    <source>
        <strain evidence="3 4">GYP-15</strain>
    </source>
</reference>
<organism evidence="3 4">
    <name type="scientific">Aliikangiella marina</name>
    <dbReference type="NCBI Taxonomy" id="1712262"/>
    <lineage>
        <taxon>Bacteria</taxon>
        <taxon>Pseudomonadati</taxon>
        <taxon>Pseudomonadota</taxon>
        <taxon>Gammaproteobacteria</taxon>
        <taxon>Oceanospirillales</taxon>
        <taxon>Pleioneaceae</taxon>
        <taxon>Aliikangiella</taxon>
    </lineage>
</organism>
<gene>
    <name evidence="3" type="ORF">FLL45_09500</name>
</gene>
<dbReference type="AlphaFoldDB" id="A0A545TD68"/>
<feature type="coiled-coil region" evidence="1">
    <location>
        <begin position="103"/>
        <end position="199"/>
    </location>
</feature>